<proteinExistence type="predicted"/>
<dbReference type="InterPro" id="IPR003961">
    <property type="entry name" value="FN3_dom"/>
</dbReference>
<dbReference type="Proteomes" id="UP000217257">
    <property type="component" value="Chromosome"/>
</dbReference>
<dbReference type="EMBL" id="CP022098">
    <property type="protein sequence ID" value="ATB43257.1"/>
    <property type="molecule type" value="Genomic_DNA"/>
</dbReference>
<dbReference type="InterPro" id="IPR036116">
    <property type="entry name" value="FN3_sf"/>
</dbReference>
<sequence length="1361" mass="143093">MRTSSIGLGLLVVLGLTPPVRADTPSTLLTDTDGISGFELYGQGLHWWRGDGGCGGEFPVTATLRLRGTPTGATKKLARDCALLDGVSNVVRDDAYVYFISNGQLQRKALNAAETDPSTEVATPPYSPTLPSWQNGAVLELANGQLYFARLLSSGGNSALYSLKTDGSGSAAWLASLGQGGVSQMEWVNYSDSGTSTDALVILMSDGRLLRYKIGGGVTQLASGIASFALHSVWSFFSSTTSVYAAQGAQTGKLFKINLATGSGATTAIYTASGINQLSGVTTDSALSLISLGNPVEKYVYISEAPVTCGSLLCVPGVPFIKRHALSTSTFNNWQLIVSSGNGGGNLRSDDQWLYFTRGNSIMKISTGAAPLQLDLKADAMEVVQASQTLNNSVPLVANRPTFVRAYAHVETNTTGNSTFLPEATLRGFRNGVEISGSPLSPTNDPKIDSTKDMNTLRPALDRSFLFQLPDSWTSAGSISLQFTVNPHATLPETGAASNTVGPAVFTFNSKASPCLVFVPVWTRPATISSNPPGLSQMVARARSLLPVERFKTFVKTSPLVKPVVHVEVIWTPLPIPVPVIHDEPYDFPGDQDTAMAWLTIRDLTSSDPSGCLDPSHWVGMVHPDEPGFNGLGLTSFNKDLLVRMDAGGNVSSLKSWGLPMGGRTLAHELSHNYGREHIDQSTTSMPTACGGKAPKGPFDVPPFDTCTIGSPTDPTALFGLDSLKPTVIPPGAVGDLMSYATTRWVSDFTWKALFNELPATSSFAPLLAPGMTPLLSGPVLLVTGLVDDTRQTATFESFLQFPQGVADAGKLAKSASASAAASRDAQPFYLRLLDASGAVLSDTPLATDAGTEEGSKRVFVQYVPFASETARVQLVRGSLVYVERAVSANAPVLSLGTPVADTAARTLTVSWSASDADTDDALLYTLQYSSDDGQTWQTVLTAHPWSTAVLDTRMLAGTPTARVRVLVSDGVNTRMATSNAFTLPRNAPEARIDGILEGERLPYGQQLSLQGLAVDAEDGALLRQLRWSLSGPVGASGSGESLLVGDLPPGSYTATLSATDSDKQVGSAVRHFEVLPLAIPEGVAPRLDGECNDSAYTSGASIRLSLGNGRYARGWLLHSGTTLSACFTDLKLASGSSTATAVGLRMDANASRDTVAQPGDLGFYVDQEGIPFQVVGTGSAMPVTLSPQAGYTAVIQRNANGWSAELSIADSLVGGWNHAAGVMVSHTGLTSVGDDWVWPTRAVSDKPSTWASAWLGTLPAQPNRAPTAEAGEPQRIVIGAERAISLDGGASFDPDGDALAYSWTQVSGPAVTLTEAGTATPNFTMDRITAPVTLQFQLSVSDGSLRSAADTVQVQLIPGR</sequence>
<name>A0A250JIF1_9BACT</name>
<dbReference type="SUPFAM" id="SSF49265">
    <property type="entry name" value="Fibronectin type III"/>
    <property type="match status" value="1"/>
</dbReference>
<feature type="chain" id="PRO_5013395322" description="Fibronectin type-III domain-containing protein" evidence="1">
    <location>
        <begin position="23"/>
        <end position="1361"/>
    </location>
</feature>
<evidence type="ECO:0000313" key="3">
    <source>
        <dbReference type="Proteomes" id="UP000217257"/>
    </source>
</evidence>
<feature type="signal peptide" evidence="1">
    <location>
        <begin position="1"/>
        <end position="22"/>
    </location>
</feature>
<dbReference type="Gene3D" id="2.60.40.10">
    <property type="entry name" value="Immunoglobulins"/>
    <property type="match status" value="1"/>
</dbReference>
<evidence type="ECO:0000256" key="1">
    <source>
        <dbReference type="SAM" id="SignalP"/>
    </source>
</evidence>
<organism evidence="2 3">
    <name type="scientific">Cystobacter fuscus</name>
    <dbReference type="NCBI Taxonomy" id="43"/>
    <lineage>
        <taxon>Bacteria</taxon>
        <taxon>Pseudomonadati</taxon>
        <taxon>Myxococcota</taxon>
        <taxon>Myxococcia</taxon>
        <taxon>Myxococcales</taxon>
        <taxon>Cystobacterineae</taxon>
        <taxon>Archangiaceae</taxon>
        <taxon>Cystobacter</taxon>
    </lineage>
</organism>
<protein>
    <recommendedName>
        <fullName evidence="4">Fibronectin type-III domain-containing protein</fullName>
    </recommendedName>
</protein>
<evidence type="ECO:0000313" key="2">
    <source>
        <dbReference type="EMBL" id="ATB43257.1"/>
    </source>
</evidence>
<dbReference type="CDD" id="cd00063">
    <property type="entry name" value="FN3"/>
    <property type="match status" value="1"/>
</dbReference>
<reference evidence="2 3" key="1">
    <citation type="submission" date="2017-06" db="EMBL/GenBank/DDBJ databases">
        <title>Sequencing and comparative analysis of myxobacterial genomes.</title>
        <authorList>
            <person name="Rupp O."/>
            <person name="Goesmann A."/>
            <person name="Sogaard-Andersen L."/>
        </authorList>
    </citation>
    <scope>NUCLEOTIDE SEQUENCE [LARGE SCALE GENOMIC DNA]</scope>
    <source>
        <strain evidence="2 3">DSM 52655</strain>
    </source>
</reference>
<dbReference type="Pfam" id="PF22352">
    <property type="entry name" value="K319L-like_PKD"/>
    <property type="match status" value="1"/>
</dbReference>
<evidence type="ECO:0008006" key="4">
    <source>
        <dbReference type="Google" id="ProtNLM"/>
    </source>
</evidence>
<keyword evidence="1" id="KW-0732">Signal</keyword>
<gene>
    <name evidence="2" type="ORF">CYFUS_008737</name>
</gene>
<dbReference type="KEGG" id="cfus:CYFUS_008737"/>
<dbReference type="RefSeq" id="WP_157758998.1">
    <property type="nucleotide sequence ID" value="NZ_CP022098.1"/>
</dbReference>
<accession>A0A250JIF1</accession>
<dbReference type="InterPro" id="IPR013783">
    <property type="entry name" value="Ig-like_fold"/>
</dbReference>